<gene>
    <name evidence="1" type="ORF">FVB9532_03371</name>
</gene>
<dbReference type="EMBL" id="CABVMM010000015">
    <property type="protein sequence ID" value="VVV02075.1"/>
    <property type="molecule type" value="Genomic_DNA"/>
</dbReference>
<reference evidence="1" key="1">
    <citation type="submission" date="2019-09" db="EMBL/GenBank/DDBJ databases">
        <authorList>
            <person name="Rodrigo-Torres L."/>
            <person name="Arahal R. D."/>
            <person name="Lucena T."/>
        </authorList>
    </citation>
    <scope>NUCLEOTIDE SEQUENCE</scope>
    <source>
        <strain evidence="1">ISS653</strain>
    </source>
</reference>
<comment type="caution">
    <text evidence="1">The sequence shown here is derived from an EMBL/GenBank/DDBJ whole genome shotgun (WGS) entry which is preliminary data.</text>
</comment>
<proteinExistence type="predicted"/>
<evidence type="ECO:0000313" key="2">
    <source>
        <dbReference type="Proteomes" id="UP000356253"/>
    </source>
</evidence>
<dbReference type="Proteomes" id="UP000356253">
    <property type="component" value="Unassembled WGS sequence"/>
</dbReference>
<organism evidence="1 2">
    <name type="scientific">Mesonia oceanica</name>
    <dbReference type="NCBI Taxonomy" id="2687242"/>
    <lineage>
        <taxon>Bacteria</taxon>
        <taxon>Pseudomonadati</taxon>
        <taxon>Bacteroidota</taxon>
        <taxon>Flavobacteriia</taxon>
        <taxon>Flavobacteriales</taxon>
        <taxon>Flavobacteriaceae</taxon>
        <taxon>Mesonia</taxon>
    </lineage>
</organism>
<keyword evidence="2" id="KW-1185">Reference proteome</keyword>
<protein>
    <submittedName>
        <fullName evidence="1">Uncharacterized protein</fullName>
    </submittedName>
</protein>
<sequence length="134" mass="16196">MKPHFPFLVFFCFTSLCIGQPRYAFYKEHKKERVYDIYKIDSTKNYYLAQALMQKDSVLLVIDKQSVQLKNKKINRLEKYTFKTHTLYDIISPSNAIYCQYVDHQKVWCEEEHQGLHFTDNMGDEYWDDDSKKE</sequence>
<evidence type="ECO:0000313" key="1">
    <source>
        <dbReference type="EMBL" id="VVV02075.1"/>
    </source>
</evidence>
<accession>A0AC61YE34</accession>
<name>A0AC61YE34_9FLAO</name>